<keyword evidence="2" id="KW-1185">Reference proteome</keyword>
<name>A0ABT7SXE7_9ALTE</name>
<evidence type="ECO:0000313" key="1">
    <source>
        <dbReference type="EMBL" id="MDM7860222.1"/>
    </source>
</evidence>
<reference evidence="1 2" key="1">
    <citation type="submission" date="2023-06" db="EMBL/GenBank/DDBJ databases">
        <title>Alteromonas sp. ASW11-36 isolated from intertidal sand.</title>
        <authorList>
            <person name="Li Y."/>
        </authorList>
    </citation>
    <scope>NUCLEOTIDE SEQUENCE [LARGE SCALE GENOMIC DNA]</scope>
    <source>
        <strain evidence="1 2">ASW11-36</strain>
    </source>
</reference>
<protein>
    <submittedName>
        <fullName evidence="1">DUF3301 domain-containing protein</fullName>
    </submittedName>
</protein>
<proteinExistence type="predicted"/>
<dbReference type="Proteomes" id="UP001234343">
    <property type="component" value="Unassembled WGS sequence"/>
</dbReference>
<comment type="caution">
    <text evidence="1">The sequence shown here is derived from an EMBL/GenBank/DDBJ whole genome shotgun (WGS) entry which is preliminary data.</text>
</comment>
<dbReference type="InterPro" id="IPR021732">
    <property type="entry name" value="DUF3301"/>
</dbReference>
<dbReference type="RefSeq" id="WP_289364476.1">
    <property type="nucleotide sequence ID" value="NZ_JAUCBP010000006.1"/>
</dbReference>
<organism evidence="1 2">
    <name type="scientific">Alteromonas arenosi</name>
    <dbReference type="NCBI Taxonomy" id="3055817"/>
    <lineage>
        <taxon>Bacteria</taxon>
        <taxon>Pseudomonadati</taxon>
        <taxon>Pseudomonadota</taxon>
        <taxon>Gammaproteobacteria</taxon>
        <taxon>Alteromonadales</taxon>
        <taxon>Alteromonadaceae</taxon>
        <taxon>Alteromonas/Salinimonas group</taxon>
        <taxon>Alteromonas</taxon>
    </lineage>
</organism>
<accession>A0ABT7SXE7</accession>
<sequence length="101" mass="11886">MQLDDLIVLLLLGLIVFQFWQIRALTEMANRFAANYCKQHNLQLVSVARSNTRLGFYRKHLVWKLEFMFEFSANRESLNRGFFLMQGKTVTNIDVPAYPIN</sequence>
<dbReference type="EMBL" id="JAUCBP010000006">
    <property type="protein sequence ID" value="MDM7860222.1"/>
    <property type="molecule type" value="Genomic_DNA"/>
</dbReference>
<dbReference type="Pfam" id="PF11743">
    <property type="entry name" value="DUF3301"/>
    <property type="match status" value="1"/>
</dbReference>
<evidence type="ECO:0000313" key="2">
    <source>
        <dbReference type="Proteomes" id="UP001234343"/>
    </source>
</evidence>
<gene>
    <name evidence="1" type="ORF">QTP81_06410</name>
</gene>